<dbReference type="Proteomes" id="UP000287171">
    <property type="component" value="Unassembled WGS sequence"/>
</dbReference>
<evidence type="ECO:0000313" key="2">
    <source>
        <dbReference type="Proteomes" id="UP000287171"/>
    </source>
</evidence>
<evidence type="ECO:0000313" key="1">
    <source>
        <dbReference type="EMBL" id="GCE27197.1"/>
    </source>
</evidence>
<proteinExistence type="predicted"/>
<sequence>MLNNAMRKFPHLHTHSFQIFYISIKPTLVFEEENGTAVVTAVPFSSSKTSERRRREV</sequence>
<protein>
    <submittedName>
        <fullName evidence="1">Uncharacterized protein</fullName>
    </submittedName>
</protein>
<comment type="caution">
    <text evidence="1">The sequence shown here is derived from an EMBL/GenBank/DDBJ whole genome shotgun (WGS) entry which is preliminary data.</text>
</comment>
<reference evidence="2" key="1">
    <citation type="submission" date="2018-12" db="EMBL/GenBank/DDBJ databases">
        <title>Tengunoibacter tsumagoiensis gen. nov., sp. nov., Dictyobacter kobayashii sp. nov., D. alpinus sp. nov., and D. joshuensis sp. nov. and description of Dictyobacteraceae fam. nov. within the order Ktedonobacterales isolated from Tengu-no-mugimeshi.</title>
        <authorList>
            <person name="Wang C.M."/>
            <person name="Zheng Y."/>
            <person name="Sakai Y."/>
            <person name="Toyoda A."/>
            <person name="Minakuchi Y."/>
            <person name="Abe K."/>
            <person name="Yokota A."/>
            <person name="Yabe S."/>
        </authorList>
    </citation>
    <scope>NUCLEOTIDE SEQUENCE [LARGE SCALE GENOMIC DNA]</scope>
    <source>
        <strain evidence="2">Uno16</strain>
    </source>
</reference>
<organism evidence="1 2">
    <name type="scientific">Dictyobacter alpinus</name>
    <dbReference type="NCBI Taxonomy" id="2014873"/>
    <lineage>
        <taxon>Bacteria</taxon>
        <taxon>Bacillati</taxon>
        <taxon>Chloroflexota</taxon>
        <taxon>Ktedonobacteria</taxon>
        <taxon>Ktedonobacterales</taxon>
        <taxon>Dictyobacteraceae</taxon>
        <taxon>Dictyobacter</taxon>
    </lineage>
</organism>
<accession>A0A402B795</accession>
<gene>
    <name evidence="1" type="ORF">KDA_26810</name>
</gene>
<dbReference type="EMBL" id="BIFT01000001">
    <property type="protein sequence ID" value="GCE27197.1"/>
    <property type="molecule type" value="Genomic_DNA"/>
</dbReference>
<dbReference type="AlphaFoldDB" id="A0A402B795"/>
<keyword evidence="2" id="KW-1185">Reference proteome</keyword>
<name>A0A402B795_9CHLR</name>